<reference evidence="3" key="1">
    <citation type="submission" date="2020-06" db="EMBL/GenBank/DDBJ databases">
        <title>A chromosome-scale genome assembly of Talaromyces rugulosus W13939.</title>
        <authorList>
            <person name="Wang B."/>
            <person name="Guo L."/>
            <person name="Ye K."/>
            <person name="Wang L."/>
        </authorList>
    </citation>
    <scope>NUCLEOTIDE SEQUENCE [LARGE SCALE GENOMIC DNA]</scope>
    <source>
        <strain evidence="3">W13939</strain>
    </source>
</reference>
<dbReference type="KEGG" id="trg:TRUGW13939_05253"/>
<protein>
    <submittedName>
        <fullName evidence="2">Uncharacterized protein</fullName>
    </submittedName>
</protein>
<dbReference type="RefSeq" id="XP_035344310.1">
    <property type="nucleotide sequence ID" value="XM_035488417.1"/>
</dbReference>
<organism evidence="2 3">
    <name type="scientific">Talaromyces rugulosus</name>
    <name type="common">Penicillium rugulosum</name>
    <dbReference type="NCBI Taxonomy" id="121627"/>
    <lineage>
        <taxon>Eukaryota</taxon>
        <taxon>Fungi</taxon>
        <taxon>Dikarya</taxon>
        <taxon>Ascomycota</taxon>
        <taxon>Pezizomycotina</taxon>
        <taxon>Eurotiomycetes</taxon>
        <taxon>Eurotiomycetidae</taxon>
        <taxon>Eurotiales</taxon>
        <taxon>Trichocomaceae</taxon>
        <taxon>Talaromyces</taxon>
        <taxon>Talaromyces sect. Islandici</taxon>
    </lineage>
</organism>
<gene>
    <name evidence="2" type="ORF">TRUGW13939_05253</name>
</gene>
<accession>A0A7H8QVN8</accession>
<dbReference type="Proteomes" id="UP000509510">
    <property type="component" value="Chromosome III"/>
</dbReference>
<name>A0A7H8QVN8_TALRU</name>
<dbReference type="OrthoDB" id="4224764at2759"/>
<feature type="region of interest" description="Disordered" evidence="1">
    <location>
        <begin position="103"/>
        <end position="167"/>
    </location>
</feature>
<evidence type="ECO:0000313" key="3">
    <source>
        <dbReference type="Proteomes" id="UP000509510"/>
    </source>
</evidence>
<proteinExistence type="predicted"/>
<dbReference type="EMBL" id="CP055900">
    <property type="protein sequence ID" value="QKX58132.1"/>
    <property type="molecule type" value="Genomic_DNA"/>
</dbReference>
<evidence type="ECO:0000313" key="2">
    <source>
        <dbReference type="EMBL" id="QKX58132.1"/>
    </source>
</evidence>
<dbReference type="AlphaFoldDB" id="A0A7H8QVN8"/>
<keyword evidence="3" id="KW-1185">Reference proteome</keyword>
<evidence type="ECO:0000256" key="1">
    <source>
        <dbReference type="SAM" id="MobiDB-lite"/>
    </source>
</evidence>
<sequence>MQLTQDQLQKKNEEVIGMYQEKCKKHTQMTNLYNLLKSRAMRSQIQTAASDSVSQTLQSLPRMDNSNTRVPMPGMNNFTSNGSRPMVPQSTRLTSRHFNALPSPEFQTLSSGAERLSRHQRSGGASSREKQGRLGIDLESMPPPPKLPFAAHQQSIPTPSHHRTRLPAAPQAAFVRNEQEQMERATSTVDFSRFKDFTFNPG</sequence>
<dbReference type="GeneID" id="55992751"/>